<dbReference type="AlphaFoldDB" id="A0A3M5FGH4"/>
<dbReference type="Proteomes" id="UP000268887">
    <property type="component" value="Unassembled WGS sequence"/>
</dbReference>
<proteinExistence type="predicted"/>
<comment type="caution">
    <text evidence="1">The sequence shown here is derived from an EMBL/GenBank/DDBJ whole genome shotgun (WGS) entry which is preliminary data.</text>
</comment>
<name>A0A3M5FGH4_PSESS</name>
<gene>
    <name evidence="1" type="ORF">ALP60_101019</name>
</gene>
<evidence type="ECO:0000313" key="2">
    <source>
        <dbReference type="Proteomes" id="UP000268887"/>
    </source>
</evidence>
<dbReference type="EMBL" id="RBSV01000396">
    <property type="protein sequence ID" value="RMS73605.1"/>
    <property type="molecule type" value="Genomic_DNA"/>
</dbReference>
<evidence type="ECO:0000313" key="1">
    <source>
        <dbReference type="EMBL" id="RMS73605.1"/>
    </source>
</evidence>
<organism evidence="1 2">
    <name type="scientific">Pseudomonas savastanoi</name>
    <name type="common">Pseudomonas syringae pv. savastanoi</name>
    <dbReference type="NCBI Taxonomy" id="29438"/>
    <lineage>
        <taxon>Bacteria</taxon>
        <taxon>Pseudomonadati</taxon>
        <taxon>Pseudomonadota</taxon>
        <taxon>Gammaproteobacteria</taxon>
        <taxon>Pseudomonadales</taxon>
        <taxon>Pseudomonadaceae</taxon>
        <taxon>Pseudomonas</taxon>
    </lineage>
</organism>
<sequence length="118" mass="12953">MLCPTMPVCRCINVFMTRWPSRLQPITGTLARDYADTPLEWRRSHAHFHVDLLTELPDSSDMAAGCEVFAFPETGVAREGTHTLSGFLRAPSSVTSRTGFSNAECSLSLSASPTEIFS</sequence>
<reference evidence="1 2" key="1">
    <citation type="submission" date="2018-08" db="EMBL/GenBank/DDBJ databases">
        <title>Recombination of ecologically and evolutionarily significant loci maintains genetic cohesion in the Pseudomonas syringae species complex.</title>
        <authorList>
            <person name="Dillon M."/>
            <person name="Thakur S."/>
            <person name="Almeida R.N.D."/>
            <person name="Weir B.S."/>
            <person name="Guttman D.S."/>
        </authorList>
    </citation>
    <scope>NUCLEOTIDE SEQUENCE [LARGE SCALE GENOMIC DNA]</scope>
    <source>
        <strain evidence="1 2">ICMP 13927</strain>
    </source>
</reference>
<protein>
    <submittedName>
        <fullName evidence="1">Uncharacterized protein</fullName>
    </submittedName>
</protein>
<accession>A0A3M5FGH4</accession>